<evidence type="ECO:0000313" key="2">
    <source>
        <dbReference type="Proteomes" id="UP000000844"/>
    </source>
</evidence>
<evidence type="ECO:0000313" key="1">
    <source>
        <dbReference type="EMBL" id="ADD43898.1"/>
    </source>
</evidence>
<protein>
    <submittedName>
        <fullName evidence="1">Uncharacterized protein</fullName>
    </submittedName>
</protein>
<dbReference type="Proteomes" id="UP000000844">
    <property type="component" value="Chromosome"/>
</dbReference>
<keyword evidence="2" id="KW-1185">Reference proteome</keyword>
<proteinExistence type="predicted"/>
<sequence>MTVTPIVPSLDAAAKRDHARFGQVFLLSGLACAQLDCTALAEDHPMAPAWDSKGQRVYQCAKECRRHSVLVETADDSAWFAFCAATNTAPHEITDRRQQRELLVANVTHVWLTCYPDADPVTAISWGSFPAVNPT</sequence>
<dbReference type="EMBL" id="CP001778">
    <property type="protein sequence ID" value="ADD43898.1"/>
    <property type="molecule type" value="Genomic_DNA"/>
</dbReference>
<dbReference type="RefSeq" id="WP_013019469.1">
    <property type="nucleotide sequence ID" value="NC_013947.1"/>
</dbReference>
<dbReference type="AlphaFoldDB" id="D3Q2G5"/>
<dbReference type="HOGENOM" id="CLU_1884516_0_0_11"/>
<dbReference type="KEGG" id="sna:Snas_4249"/>
<accession>D3Q2G5</accession>
<gene>
    <name evidence="1" type="ordered locus">Snas_4249</name>
</gene>
<reference evidence="1 2" key="1">
    <citation type="journal article" date="2009" name="Stand. Genomic Sci.">
        <title>Complete genome sequence of Stackebrandtia nassauensis type strain (LLR-40K-21).</title>
        <authorList>
            <person name="Munk C."/>
            <person name="Lapidus A."/>
            <person name="Copeland A."/>
            <person name="Jando M."/>
            <person name="Mayilraj S."/>
            <person name="Glavina Del Rio T."/>
            <person name="Nolan M."/>
            <person name="Chen F."/>
            <person name="Lucas S."/>
            <person name="Tice H."/>
            <person name="Cheng J.F."/>
            <person name="Han C."/>
            <person name="Detter J.C."/>
            <person name="Bruce D."/>
            <person name="Goodwin L."/>
            <person name="Chain P."/>
            <person name="Pitluck S."/>
            <person name="Goker M."/>
            <person name="Ovchinikova G."/>
            <person name="Pati A."/>
            <person name="Ivanova N."/>
            <person name="Mavromatis K."/>
            <person name="Chen A."/>
            <person name="Palaniappan K."/>
            <person name="Land M."/>
            <person name="Hauser L."/>
            <person name="Chang Y.J."/>
            <person name="Jeffries C.D."/>
            <person name="Bristow J."/>
            <person name="Eisen J.A."/>
            <person name="Markowitz V."/>
            <person name="Hugenholtz P."/>
            <person name="Kyrpides N.C."/>
            <person name="Klenk H.P."/>
        </authorList>
    </citation>
    <scope>NUCLEOTIDE SEQUENCE [LARGE SCALE GENOMIC DNA]</scope>
    <source>
        <strain evidence="2">DSM 44728 / CIP 108903 / NRRL B-16338 / NBRC 102104 / LLR-40K-21</strain>
    </source>
</reference>
<organism evidence="1 2">
    <name type="scientific">Stackebrandtia nassauensis (strain DSM 44728 / CIP 108903 / NRRL B-16338 / NBRC 102104 / LLR-40K-21)</name>
    <dbReference type="NCBI Taxonomy" id="446470"/>
    <lineage>
        <taxon>Bacteria</taxon>
        <taxon>Bacillati</taxon>
        <taxon>Actinomycetota</taxon>
        <taxon>Actinomycetes</taxon>
        <taxon>Glycomycetales</taxon>
        <taxon>Glycomycetaceae</taxon>
        <taxon>Stackebrandtia</taxon>
    </lineage>
</organism>
<name>D3Q2G5_STANL</name>